<gene>
    <name evidence="1" type="ORF">HZH66_005090</name>
</gene>
<sequence length="211" mass="24800">MSTIFNVFNNMNENRLSTTEHLKETKSINQTGGIIAKSFDHYKPKGLSIRSKSEQNIPTTSNTMTFKKDNSNNSFFSKNELPNKQLLYVTNEFPKAESFEFNKEKIIEKNIFKEPYIEEKEKRRIFPEPEVLAPYYDPELELDDYNIDLENEFSKCMLHVRDDMDEGFGSEPEELSYHEIPKLELSMHFSNYEFERCGSPDLPEISDDETF</sequence>
<name>A0A834K9Z4_VESVU</name>
<dbReference type="AlphaFoldDB" id="A0A834K9Z4"/>
<keyword evidence="2" id="KW-1185">Reference proteome</keyword>
<evidence type="ECO:0000313" key="2">
    <source>
        <dbReference type="Proteomes" id="UP000614350"/>
    </source>
</evidence>
<organism evidence="1 2">
    <name type="scientific">Vespula vulgaris</name>
    <name type="common">Yellow jacket</name>
    <name type="synonym">Wasp</name>
    <dbReference type="NCBI Taxonomy" id="7454"/>
    <lineage>
        <taxon>Eukaryota</taxon>
        <taxon>Metazoa</taxon>
        <taxon>Ecdysozoa</taxon>
        <taxon>Arthropoda</taxon>
        <taxon>Hexapoda</taxon>
        <taxon>Insecta</taxon>
        <taxon>Pterygota</taxon>
        <taxon>Neoptera</taxon>
        <taxon>Endopterygota</taxon>
        <taxon>Hymenoptera</taxon>
        <taxon>Apocrita</taxon>
        <taxon>Aculeata</taxon>
        <taxon>Vespoidea</taxon>
        <taxon>Vespidae</taxon>
        <taxon>Vespinae</taxon>
        <taxon>Vespula</taxon>
    </lineage>
</organism>
<protein>
    <submittedName>
        <fullName evidence="1">Uncharacterized protein</fullName>
    </submittedName>
</protein>
<accession>A0A834K9Z4</accession>
<evidence type="ECO:0000313" key="1">
    <source>
        <dbReference type="EMBL" id="KAF7402823.1"/>
    </source>
</evidence>
<dbReference type="Proteomes" id="UP000614350">
    <property type="component" value="Unassembled WGS sequence"/>
</dbReference>
<comment type="caution">
    <text evidence="1">The sequence shown here is derived from an EMBL/GenBank/DDBJ whole genome shotgun (WGS) entry which is preliminary data.</text>
</comment>
<reference evidence="1" key="1">
    <citation type="journal article" date="2020" name="G3 (Bethesda)">
        <title>High-Quality Assemblies for Three Invasive Social Wasps from the &lt;i&gt;Vespula&lt;/i&gt; Genus.</title>
        <authorList>
            <person name="Harrop T.W.R."/>
            <person name="Guhlin J."/>
            <person name="McLaughlin G.M."/>
            <person name="Permina E."/>
            <person name="Stockwell P."/>
            <person name="Gilligan J."/>
            <person name="Le Lec M.F."/>
            <person name="Gruber M.A.M."/>
            <person name="Quinn O."/>
            <person name="Lovegrove M."/>
            <person name="Duncan E.J."/>
            <person name="Remnant E.J."/>
            <person name="Van Eeckhoven J."/>
            <person name="Graham B."/>
            <person name="Knapp R.A."/>
            <person name="Langford K.W."/>
            <person name="Kronenberg Z."/>
            <person name="Press M.O."/>
            <person name="Eacker S.M."/>
            <person name="Wilson-Rankin E.E."/>
            <person name="Purcell J."/>
            <person name="Lester P.J."/>
            <person name="Dearden P.K."/>
        </authorList>
    </citation>
    <scope>NUCLEOTIDE SEQUENCE</scope>
    <source>
        <strain evidence="1">Marl-1</strain>
    </source>
</reference>
<proteinExistence type="predicted"/>
<dbReference type="EMBL" id="JACSEA010000004">
    <property type="protein sequence ID" value="KAF7402823.1"/>
    <property type="molecule type" value="Genomic_DNA"/>
</dbReference>